<evidence type="ECO:0000256" key="2">
    <source>
        <dbReference type="ARBA" id="ARBA00009295"/>
    </source>
</evidence>
<dbReference type="Pfam" id="PF00487">
    <property type="entry name" value="FA_desaturase"/>
    <property type="match status" value="1"/>
</dbReference>
<dbReference type="Proteomes" id="UP000054047">
    <property type="component" value="Unassembled WGS sequence"/>
</dbReference>
<keyword evidence="4" id="KW-1133">Transmembrane helix</keyword>
<protein>
    <recommendedName>
        <fullName evidence="8">Fatty acid desaturase domain-containing protein</fullName>
    </recommendedName>
</protein>
<keyword evidence="7" id="KW-0472">Membrane</keyword>
<evidence type="ECO:0000256" key="6">
    <source>
        <dbReference type="ARBA" id="ARBA00023098"/>
    </source>
</evidence>
<dbReference type="AlphaFoldDB" id="A0A0C2GLY6"/>
<evidence type="ECO:0000259" key="8">
    <source>
        <dbReference type="Pfam" id="PF00487"/>
    </source>
</evidence>
<evidence type="ECO:0000313" key="9">
    <source>
        <dbReference type="EMBL" id="KIH59964.1"/>
    </source>
</evidence>
<comment type="subcellular location">
    <subcellularLocation>
        <location evidence="1">Membrane</location>
        <topology evidence="1">Multi-pass membrane protein</topology>
    </subcellularLocation>
</comment>
<keyword evidence="5" id="KW-0560">Oxidoreductase</keyword>
<accession>A0A0C2GLY6</accession>
<keyword evidence="10" id="KW-1185">Reference proteome</keyword>
<organism evidence="9 10">
    <name type="scientific">Ancylostoma duodenale</name>
    <dbReference type="NCBI Taxonomy" id="51022"/>
    <lineage>
        <taxon>Eukaryota</taxon>
        <taxon>Metazoa</taxon>
        <taxon>Ecdysozoa</taxon>
        <taxon>Nematoda</taxon>
        <taxon>Chromadorea</taxon>
        <taxon>Rhabditida</taxon>
        <taxon>Rhabditina</taxon>
        <taxon>Rhabditomorpha</taxon>
        <taxon>Strongyloidea</taxon>
        <taxon>Ancylostomatidae</taxon>
        <taxon>Ancylostomatinae</taxon>
        <taxon>Ancylostoma</taxon>
    </lineage>
</organism>
<dbReference type="PANTHER" id="PTHR19353:SF88">
    <property type="entry name" value="DELTA(5) FATTY ACID DESATURASE FAT-4"/>
    <property type="match status" value="1"/>
</dbReference>
<comment type="similarity">
    <text evidence="2">Belongs to the fatty acid desaturase type 1 family.</text>
</comment>
<feature type="domain" description="Fatty acid desaturase" evidence="8">
    <location>
        <begin position="178"/>
        <end position="253"/>
    </location>
</feature>
<keyword evidence="3" id="KW-0812">Transmembrane</keyword>
<reference evidence="9 10" key="1">
    <citation type="submission" date="2013-12" db="EMBL/GenBank/DDBJ databases">
        <title>Draft genome of the parsitic nematode Ancylostoma duodenale.</title>
        <authorList>
            <person name="Mitreva M."/>
        </authorList>
    </citation>
    <scope>NUCLEOTIDE SEQUENCE [LARGE SCALE GENOMIC DNA]</scope>
    <source>
        <strain evidence="9 10">Zhejiang</strain>
    </source>
</reference>
<evidence type="ECO:0000256" key="5">
    <source>
        <dbReference type="ARBA" id="ARBA00023002"/>
    </source>
</evidence>
<evidence type="ECO:0000256" key="3">
    <source>
        <dbReference type="ARBA" id="ARBA00022692"/>
    </source>
</evidence>
<proteinExistence type="inferred from homology"/>
<evidence type="ECO:0000256" key="7">
    <source>
        <dbReference type="ARBA" id="ARBA00023136"/>
    </source>
</evidence>
<dbReference type="PANTHER" id="PTHR19353">
    <property type="entry name" value="FATTY ACID DESATURASE 2"/>
    <property type="match status" value="1"/>
</dbReference>
<evidence type="ECO:0000256" key="4">
    <source>
        <dbReference type="ARBA" id="ARBA00022989"/>
    </source>
</evidence>
<dbReference type="GO" id="GO:0006629">
    <property type="term" value="P:lipid metabolic process"/>
    <property type="evidence" value="ECO:0007669"/>
    <property type="project" value="UniProtKB-KW"/>
</dbReference>
<name>A0A0C2GLY6_9BILA</name>
<dbReference type="InterPro" id="IPR005804">
    <property type="entry name" value="FA_desaturase_dom"/>
</dbReference>
<dbReference type="GO" id="GO:0016717">
    <property type="term" value="F:oxidoreductase activity, acting on paired donors, with oxidation of a pair of donors resulting in the reduction of molecular oxygen to two molecules of water"/>
    <property type="evidence" value="ECO:0007669"/>
    <property type="project" value="TreeGrafter"/>
</dbReference>
<keyword evidence="6" id="KW-0443">Lipid metabolism</keyword>
<dbReference type="OrthoDB" id="260091at2759"/>
<evidence type="ECO:0000313" key="10">
    <source>
        <dbReference type="Proteomes" id="UP000054047"/>
    </source>
</evidence>
<gene>
    <name evidence="9" type="ORF">ANCDUO_09796</name>
</gene>
<sequence>MQIRLMFFAISQLTGGFLLAHVVTYNHYSVEKFPYTSRIMSNYACLQLYTTRNMRPGVLIDWLWGGLNYQATTVFHTFHAQSKQAYKWLQELKTQCPTQDPKIVEEKEEMLPGYEDVNMGSFDISEERSAAISKNFEQLRLRVRREGLMDGSVLFYIRKVLESLAIIALAVSLQMKGWYVLSALLMGLAWQQLGWLVHEFAHNQLFRDHWHNDLASYFVGNFLQGFSSGGWKEQHNIHHAATNVVGRDGDLDLMPLWATVVQDLKVG</sequence>
<dbReference type="GO" id="GO:0016020">
    <property type="term" value="C:membrane"/>
    <property type="evidence" value="ECO:0007669"/>
    <property type="project" value="UniProtKB-SubCell"/>
</dbReference>
<evidence type="ECO:0000256" key="1">
    <source>
        <dbReference type="ARBA" id="ARBA00004141"/>
    </source>
</evidence>
<dbReference type="EMBL" id="KN731438">
    <property type="protein sequence ID" value="KIH59964.1"/>
    <property type="molecule type" value="Genomic_DNA"/>
</dbReference>
<dbReference type="InterPro" id="IPR012171">
    <property type="entry name" value="Fatty_acid_desaturase"/>
</dbReference>